<evidence type="ECO:0000313" key="3">
    <source>
        <dbReference type="Proteomes" id="UP000001420"/>
    </source>
</evidence>
<keyword evidence="2" id="KW-0808">Transferase</keyword>
<protein>
    <submittedName>
        <fullName evidence="2">SAM-dependent methyltransferase</fullName>
    </submittedName>
</protein>
<dbReference type="Pfam" id="PF05050">
    <property type="entry name" value="Methyltransf_21"/>
    <property type="match status" value="1"/>
</dbReference>
<dbReference type="AlphaFoldDB" id="Q7VAX0"/>
<dbReference type="GO" id="GO:0008168">
    <property type="term" value="F:methyltransferase activity"/>
    <property type="evidence" value="ECO:0007669"/>
    <property type="project" value="UniProtKB-KW"/>
</dbReference>
<dbReference type="SUPFAM" id="SSF53335">
    <property type="entry name" value="S-adenosyl-L-methionine-dependent methyltransferases"/>
    <property type="match status" value="1"/>
</dbReference>
<organism evidence="2 3">
    <name type="scientific">Prochlorococcus marinus (strain SARG / CCMP1375 / SS120)</name>
    <dbReference type="NCBI Taxonomy" id="167539"/>
    <lineage>
        <taxon>Bacteria</taxon>
        <taxon>Bacillati</taxon>
        <taxon>Cyanobacteriota</taxon>
        <taxon>Cyanophyceae</taxon>
        <taxon>Synechococcales</taxon>
        <taxon>Prochlorococcaceae</taxon>
        <taxon>Prochlorococcus</taxon>
    </lineage>
</organism>
<dbReference type="InterPro" id="IPR006342">
    <property type="entry name" value="FkbM_mtfrase"/>
</dbReference>
<keyword evidence="3" id="KW-1185">Reference proteome</keyword>
<feature type="domain" description="Methyltransferase FkbM" evidence="1">
    <location>
        <begin position="78"/>
        <end position="236"/>
    </location>
</feature>
<dbReference type="EnsemblBacteria" id="AAQ00377">
    <property type="protein sequence ID" value="AAQ00377"/>
    <property type="gene ID" value="Pro_1333"/>
</dbReference>
<dbReference type="eggNOG" id="COG2242">
    <property type="taxonomic scope" value="Bacteria"/>
</dbReference>
<dbReference type="GO" id="GO:0032259">
    <property type="term" value="P:methylation"/>
    <property type="evidence" value="ECO:0007669"/>
    <property type="project" value="UniProtKB-KW"/>
</dbReference>
<dbReference type="InterPro" id="IPR052514">
    <property type="entry name" value="SAM-dependent_MTase"/>
</dbReference>
<dbReference type="EMBL" id="AE017126">
    <property type="protein sequence ID" value="AAQ00377.1"/>
    <property type="molecule type" value="Genomic_DNA"/>
</dbReference>
<dbReference type="STRING" id="167539.Pro_1333"/>
<sequence length="287" mass="32875">MRSKFISALFFRIYRGFTIRFLYKYALNISSYKPDLIGYLYDEITWSVLIDGEYERENILTALEFLRNKNVNFHLFVDVGANIGTTTLSVNTLFSNVIAIEANPKTFAVLQLNTSDIKNVELINKAVSNLKSNREMYFHDAGYAGATLVENDYGANLARNKINVDVTTLDDILSDISSKSIIIKMDIEGEELNALIGAKRVVDLLRPIFILEINKREIENGTSATFDYLKKLGYSFYNVQRNYSGRNPLLRIILNSKGPKIIKVDYLIKRYRMYPNLICIPNEIINC</sequence>
<evidence type="ECO:0000259" key="1">
    <source>
        <dbReference type="Pfam" id="PF05050"/>
    </source>
</evidence>
<dbReference type="PATRIC" id="fig|167539.5.peg.1398"/>
<dbReference type="NCBIfam" id="TIGR01444">
    <property type="entry name" value="fkbM_fam"/>
    <property type="match status" value="1"/>
</dbReference>
<dbReference type="KEGG" id="pma:Pro_1333"/>
<dbReference type="HOGENOM" id="CLU_969307_0_0_3"/>
<keyword evidence="2" id="KW-0489">Methyltransferase</keyword>
<accession>Q7VAX0</accession>
<dbReference type="PANTHER" id="PTHR34203:SF15">
    <property type="entry name" value="SLL1173 PROTEIN"/>
    <property type="match status" value="1"/>
</dbReference>
<dbReference type="Gene3D" id="3.40.50.150">
    <property type="entry name" value="Vaccinia Virus protein VP39"/>
    <property type="match status" value="1"/>
</dbReference>
<dbReference type="Proteomes" id="UP000001420">
    <property type="component" value="Chromosome"/>
</dbReference>
<name>Q7VAX0_PROMA</name>
<dbReference type="OrthoDB" id="9812600at2"/>
<dbReference type="InterPro" id="IPR029063">
    <property type="entry name" value="SAM-dependent_MTases_sf"/>
</dbReference>
<evidence type="ECO:0000313" key="2">
    <source>
        <dbReference type="EMBL" id="AAQ00377.1"/>
    </source>
</evidence>
<dbReference type="PANTHER" id="PTHR34203">
    <property type="entry name" value="METHYLTRANSFERASE, FKBM FAMILY PROTEIN"/>
    <property type="match status" value="1"/>
</dbReference>
<gene>
    <name evidence="2" type="primary">smtA</name>
    <name evidence="2" type="ordered locus">Pro_1333</name>
</gene>
<proteinExistence type="predicted"/>
<reference evidence="2 3" key="1">
    <citation type="journal article" date="2003" name="Proc. Natl. Acad. Sci. U.S.A.">
        <title>Genome sequence of the cyanobacterium Prochlorococcus marinus SS120, a nearly minimal oxyphototrophic genome.</title>
        <authorList>
            <person name="Dufresne A."/>
            <person name="Salanoubat M."/>
            <person name="Partensky F."/>
            <person name="Artiguenave F."/>
            <person name="Axmann I.M."/>
            <person name="Barbe V."/>
            <person name="Duprat S."/>
            <person name="Galperin M.Y."/>
            <person name="Koonin E.V."/>
            <person name="Le Gall F."/>
            <person name="Makarova K.S."/>
            <person name="Ostrowski M."/>
            <person name="Oztas S."/>
            <person name="Robert C."/>
            <person name="Rogozin I.B."/>
            <person name="Scanlan D.J."/>
            <person name="Tandeau de Marsac N."/>
            <person name="Weissenbach J."/>
            <person name="Wincker P."/>
            <person name="Wolf Y.I."/>
            <person name="Hess W.R."/>
        </authorList>
    </citation>
    <scope>NUCLEOTIDE SEQUENCE [LARGE SCALE GENOMIC DNA]</scope>
    <source>
        <strain evidence="3">SARG / CCMP1375 / SS120</strain>
    </source>
</reference>